<feature type="compositionally biased region" description="Polar residues" evidence="1">
    <location>
        <begin position="373"/>
        <end position="386"/>
    </location>
</feature>
<feature type="region of interest" description="Disordered" evidence="1">
    <location>
        <begin position="125"/>
        <end position="165"/>
    </location>
</feature>
<dbReference type="InterPro" id="IPR036779">
    <property type="entry name" value="LysM_dom_sf"/>
</dbReference>
<evidence type="ECO:0000313" key="3">
    <source>
        <dbReference type="EMBL" id="TNM94952.1"/>
    </source>
</evidence>
<proteinExistence type="predicted"/>
<name>A0A4Z2BSP1_9TELE</name>
<evidence type="ECO:0000259" key="2">
    <source>
        <dbReference type="PROSITE" id="PS51782"/>
    </source>
</evidence>
<dbReference type="EMBL" id="SWLE01000011">
    <property type="protein sequence ID" value="TNM94952.1"/>
    <property type="molecule type" value="Genomic_DNA"/>
</dbReference>
<feature type="region of interest" description="Disordered" evidence="1">
    <location>
        <begin position="1"/>
        <end position="81"/>
    </location>
</feature>
<reference evidence="3 4" key="1">
    <citation type="submission" date="2019-04" db="EMBL/GenBank/DDBJ databases">
        <title>The sequence and de novo assembly of Takifugu bimaculatus genome using PacBio and Hi-C technologies.</title>
        <authorList>
            <person name="Xu P."/>
            <person name="Liu B."/>
            <person name="Zhou Z."/>
        </authorList>
    </citation>
    <scope>NUCLEOTIDE SEQUENCE [LARGE SCALE GENOMIC DNA]</scope>
    <source>
        <strain evidence="3">TB-2018</strain>
        <tissue evidence="3">Muscle</tissue>
    </source>
</reference>
<evidence type="ECO:0000313" key="4">
    <source>
        <dbReference type="Proteomes" id="UP000516260"/>
    </source>
</evidence>
<feature type="compositionally biased region" description="Polar residues" evidence="1">
    <location>
        <begin position="154"/>
        <end position="165"/>
    </location>
</feature>
<dbReference type="SUPFAM" id="SSF54106">
    <property type="entry name" value="LysM domain"/>
    <property type="match status" value="1"/>
</dbReference>
<feature type="compositionally biased region" description="Basic residues" evidence="1">
    <location>
        <begin position="70"/>
        <end position="79"/>
    </location>
</feature>
<feature type="domain" description="LysM" evidence="2">
    <location>
        <begin position="83"/>
        <end position="126"/>
    </location>
</feature>
<feature type="region of interest" description="Disordered" evidence="1">
    <location>
        <begin position="292"/>
        <end position="450"/>
    </location>
</feature>
<protein>
    <recommendedName>
        <fullName evidence="2">LysM domain-containing protein</fullName>
    </recommendedName>
</protein>
<feature type="compositionally biased region" description="Basic and acidic residues" evidence="1">
    <location>
        <begin position="389"/>
        <end position="409"/>
    </location>
</feature>
<dbReference type="Gene3D" id="3.10.350.10">
    <property type="entry name" value="LysM domain"/>
    <property type="match status" value="1"/>
</dbReference>
<feature type="compositionally biased region" description="Polar residues" evidence="1">
    <location>
        <begin position="323"/>
        <end position="343"/>
    </location>
</feature>
<dbReference type="InterPro" id="IPR018392">
    <property type="entry name" value="LysM"/>
</dbReference>
<comment type="caution">
    <text evidence="3">The sequence shown here is derived from an EMBL/GenBank/DDBJ whole genome shotgun (WGS) entry which is preliminary data.</text>
</comment>
<evidence type="ECO:0000256" key="1">
    <source>
        <dbReference type="SAM" id="MobiDB-lite"/>
    </source>
</evidence>
<feature type="compositionally biased region" description="Polar residues" evidence="1">
    <location>
        <begin position="418"/>
        <end position="450"/>
    </location>
</feature>
<organism evidence="3 4">
    <name type="scientific">Takifugu bimaculatus</name>
    <dbReference type="NCBI Taxonomy" id="433685"/>
    <lineage>
        <taxon>Eukaryota</taxon>
        <taxon>Metazoa</taxon>
        <taxon>Chordata</taxon>
        <taxon>Craniata</taxon>
        <taxon>Vertebrata</taxon>
        <taxon>Euteleostomi</taxon>
        <taxon>Actinopterygii</taxon>
        <taxon>Neopterygii</taxon>
        <taxon>Teleostei</taxon>
        <taxon>Neoteleostei</taxon>
        <taxon>Acanthomorphata</taxon>
        <taxon>Eupercaria</taxon>
        <taxon>Tetraodontiformes</taxon>
        <taxon>Tetradontoidea</taxon>
        <taxon>Tetraodontidae</taxon>
        <taxon>Takifugu</taxon>
    </lineage>
</organism>
<dbReference type="Proteomes" id="UP000516260">
    <property type="component" value="Chromosome 19"/>
</dbReference>
<keyword evidence="4" id="KW-1185">Reference proteome</keyword>
<sequence length="450" mass="49611">MEKRDRKPGYFARLKRRKQLKPSQSEKNANEQKPPIISCPDVPKGNDGSNKTEVQRITSTLPAGSDSGCKNKKREKRRPPGTVEFIVGANDSLNSIALNFNITPNKLVQLNKLFSRSVYPGQKLFVPDSNPLEQDQNPSLPNGSADNASRDESSNCTSIRRVLSSNSEDESPATVKFIKMSCKYFTDGMGVVGGVLIVTPNNIMFDPHKSDPLVIENGCEEYGLICPMEEVMSVALYDDVSRMKLKDALPSDLPQDFCPVYRPGEWEQLPSEQDLNPFSRYEALDPKRPIVLDDFGSGKADTEAEQAEKSPSDEGFTELEPTVNGSTVDTEGLSSITAKSQQEVGPCQSEDENKSNLDSNKEKLDEDEDEGVAQTSSIEDGESLQSALEAEKLTDKPTKQELMETRDIENEGTEEQLNRTSTGPVDLNRQLSLSQGSEVLETSSMKTQSP</sequence>
<feature type="compositionally biased region" description="Basic and acidic residues" evidence="1">
    <location>
        <begin position="351"/>
        <end position="364"/>
    </location>
</feature>
<feature type="compositionally biased region" description="Polar residues" evidence="1">
    <location>
        <begin position="131"/>
        <end position="147"/>
    </location>
</feature>
<accession>A0A4Z2BSP1</accession>
<dbReference type="SMART" id="SM00257">
    <property type="entry name" value="LysM"/>
    <property type="match status" value="1"/>
</dbReference>
<dbReference type="AlphaFoldDB" id="A0A4Z2BSP1"/>
<dbReference type="PROSITE" id="PS51782">
    <property type="entry name" value="LYSM"/>
    <property type="match status" value="1"/>
</dbReference>
<feature type="compositionally biased region" description="Basic and acidic residues" evidence="1">
    <location>
        <begin position="300"/>
        <end position="312"/>
    </location>
</feature>
<dbReference type="CDD" id="cd00118">
    <property type="entry name" value="LysM"/>
    <property type="match status" value="1"/>
</dbReference>
<gene>
    <name evidence="3" type="ORF">fugu_017711</name>
</gene>
<dbReference type="Pfam" id="PF01476">
    <property type="entry name" value="LysM"/>
    <property type="match status" value="1"/>
</dbReference>
<feature type="compositionally biased region" description="Polar residues" evidence="1">
    <location>
        <begin position="47"/>
        <end position="62"/>
    </location>
</feature>